<keyword evidence="7" id="KW-1185">Reference proteome</keyword>
<evidence type="ECO:0000256" key="4">
    <source>
        <dbReference type="ARBA" id="ARBA00023242"/>
    </source>
</evidence>
<keyword evidence="2 5" id="KW-0853">WD repeat</keyword>
<dbReference type="EMBL" id="JAOPGA020000883">
    <property type="protein sequence ID" value="KAL0482685.1"/>
    <property type="molecule type" value="Genomic_DNA"/>
</dbReference>
<name>A0AAW2Z138_9EUKA</name>
<dbReference type="PROSITE" id="PS00678">
    <property type="entry name" value="WD_REPEATS_1"/>
    <property type="match status" value="1"/>
</dbReference>
<dbReference type="PROSITE" id="PS50294">
    <property type="entry name" value="WD_REPEATS_REGION"/>
    <property type="match status" value="1"/>
</dbReference>
<evidence type="ECO:0000256" key="1">
    <source>
        <dbReference type="ARBA" id="ARBA00004123"/>
    </source>
</evidence>
<dbReference type="InterPro" id="IPR036322">
    <property type="entry name" value="WD40_repeat_dom_sf"/>
</dbReference>
<dbReference type="GO" id="GO:0048188">
    <property type="term" value="C:Set1C/COMPASS complex"/>
    <property type="evidence" value="ECO:0007669"/>
    <property type="project" value="InterPro"/>
</dbReference>
<evidence type="ECO:0000313" key="7">
    <source>
        <dbReference type="Proteomes" id="UP001431209"/>
    </source>
</evidence>
<dbReference type="AlphaFoldDB" id="A0AAW2Z138"/>
<proteinExistence type="predicted"/>
<keyword evidence="4" id="KW-0539">Nucleus</keyword>
<comment type="caution">
    <text evidence="6">The sequence shown here is derived from an EMBL/GenBank/DDBJ whole genome shotgun (WGS) entry which is preliminary data.</text>
</comment>
<dbReference type="InterPro" id="IPR037850">
    <property type="entry name" value="RBBP5/Swd1"/>
</dbReference>
<gene>
    <name evidence="6" type="ORF">AKO1_014378</name>
</gene>
<feature type="repeat" description="WD" evidence="5">
    <location>
        <begin position="86"/>
        <end position="119"/>
    </location>
</feature>
<evidence type="ECO:0000256" key="5">
    <source>
        <dbReference type="PROSITE-ProRule" id="PRU00221"/>
    </source>
</evidence>
<dbReference type="Gene3D" id="2.130.10.10">
    <property type="entry name" value="YVTN repeat-like/Quinoprotein amine dehydrogenase"/>
    <property type="match status" value="2"/>
</dbReference>
<dbReference type="InterPro" id="IPR019775">
    <property type="entry name" value="WD40_repeat_CS"/>
</dbReference>
<dbReference type="InterPro" id="IPR001680">
    <property type="entry name" value="WD40_rpt"/>
</dbReference>
<reference evidence="6 7" key="1">
    <citation type="submission" date="2024-03" db="EMBL/GenBank/DDBJ databases">
        <title>The Acrasis kona genome and developmental transcriptomes reveal deep origins of eukaryotic multicellular pathways.</title>
        <authorList>
            <person name="Sheikh S."/>
            <person name="Fu C.-J."/>
            <person name="Brown M.W."/>
            <person name="Baldauf S.L."/>
        </authorList>
    </citation>
    <scope>NUCLEOTIDE SEQUENCE [LARGE SCALE GENOMIC DNA]</scope>
    <source>
        <strain evidence="6 7">ATCC MYA-3509</strain>
    </source>
</reference>
<sequence length="490" mass="56423">MNLPLLDVNEYVGAFPEIIEDQLDLGNYLTGISLQFNSRGTLLAVGCYDGRIVVFDFETRTCCAKLKGKHHTDKKPEKQTIPSGVKDGHTQLVVSMSWFKNGRHLLSAGYDAKLFVWDVLESVPIKCVTFKSALYRAYVCPKDDNLVLVVPTYEVPVLMKMDTEEQISLPITKHDYTQKKKHDYMIANFDKTGDHIYVGNSLGEIVILRTKDLTQVKKFYIDDELEDPNVMSKAIRKNTYAIKQIHFSRQGRYFMVNCGLSIRLFRVEDCGFEVEFKDMVTNSQFITASFSGLTIIPDSDWDSDFVIAASGHCLYIWDRATGSLQKMLEGSKDNLLSMEWHPLRPIVVSTTTGGVAHIWGKNFNEMWSAFAPDFEEIENNEVYLEREDEFDMKEEEEEMENMQISNQENDHIDIHGFNQSLTNLVEFSEFHMYPKVVKDVDDALESYMEAFYSSMKKKTKSSSKKKDNDFIHDYSSEDEYYDDDYGVLPK</sequence>
<evidence type="ECO:0000256" key="3">
    <source>
        <dbReference type="ARBA" id="ARBA00022737"/>
    </source>
</evidence>
<evidence type="ECO:0000313" key="6">
    <source>
        <dbReference type="EMBL" id="KAL0482685.1"/>
    </source>
</evidence>
<accession>A0AAW2Z138</accession>
<organism evidence="6 7">
    <name type="scientific">Acrasis kona</name>
    <dbReference type="NCBI Taxonomy" id="1008807"/>
    <lineage>
        <taxon>Eukaryota</taxon>
        <taxon>Discoba</taxon>
        <taxon>Heterolobosea</taxon>
        <taxon>Tetramitia</taxon>
        <taxon>Eutetramitia</taxon>
        <taxon>Acrasidae</taxon>
        <taxon>Acrasis</taxon>
    </lineage>
</organism>
<dbReference type="Proteomes" id="UP001431209">
    <property type="component" value="Unassembled WGS sequence"/>
</dbReference>
<dbReference type="PANTHER" id="PTHR44040">
    <property type="entry name" value="RETINOBLASTOMA-BINDING PROTEIN 5"/>
    <property type="match status" value="1"/>
</dbReference>
<dbReference type="PROSITE" id="PS50082">
    <property type="entry name" value="WD_REPEATS_2"/>
    <property type="match status" value="1"/>
</dbReference>
<evidence type="ECO:0000256" key="2">
    <source>
        <dbReference type="ARBA" id="ARBA00022574"/>
    </source>
</evidence>
<dbReference type="SUPFAM" id="SSF50978">
    <property type="entry name" value="WD40 repeat-like"/>
    <property type="match status" value="1"/>
</dbReference>
<comment type="subcellular location">
    <subcellularLocation>
        <location evidence="1">Nucleus</location>
    </subcellularLocation>
</comment>
<protein>
    <submittedName>
        <fullName evidence="6">Uncharacterized protein</fullName>
    </submittedName>
</protein>
<dbReference type="InterPro" id="IPR015943">
    <property type="entry name" value="WD40/YVTN_repeat-like_dom_sf"/>
</dbReference>
<dbReference type="PANTHER" id="PTHR44040:SF1">
    <property type="entry name" value="RETINOBLASTOMA-BINDING PROTEIN 5"/>
    <property type="match status" value="1"/>
</dbReference>
<dbReference type="SMART" id="SM00320">
    <property type="entry name" value="WD40"/>
    <property type="match status" value="4"/>
</dbReference>
<keyword evidence="3" id="KW-0677">Repeat</keyword>
<dbReference type="Pfam" id="PF00400">
    <property type="entry name" value="WD40"/>
    <property type="match status" value="2"/>
</dbReference>